<feature type="compositionally biased region" description="Pro residues" evidence="1">
    <location>
        <begin position="788"/>
        <end position="799"/>
    </location>
</feature>
<accession>A0A1E7FML9</accession>
<feature type="compositionally biased region" description="Low complexity" evidence="1">
    <location>
        <begin position="462"/>
        <end position="493"/>
    </location>
</feature>
<evidence type="ECO:0000313" key="3">
    <source>
        <dbReference type="EMBL" id="OEU19374.1"/>
    </source>
</evidence>
<feature type="compositionally biased region" description="Low complexity" evidence="1">
    <location>
        <begin position="503"/>
        <end position="534"/>
    </location>
</feature>
<feature type="compositionally biased region" description="Basic residues" evidence="1">
    <location>
        <begin position="862"/>
        <end position="887"/>
    </location>
</feature>
<feature type="compositionally biased region" description="Low complexity" evidence="1">
    <location>
        <begin position="430"/>
        <end position="443"/>
    </location>
</feature>
<dbReference type="GO" id="GO:0017148">
    <property type="term" value="P:negative regulation of translation"/>
    <property type="evidence" value="ECO:0007669"/>
    <property type="project" value="InterPro"/>
</dbReference>
<evidence type="ECO:0000256" key="1">
    <source>
        <dbReference type="SAM" id="MobiDB-lite"/>
    </source>
</evidence>
<feature type="compositionally biased region" description="Basic and acidic residues" evidence="1">
    <location>
        <begin position="840"/>
        <end position="852"/>
    </location>
</feature>
<dbReference type="InParanoid" id="A0A1E7FML9"/>
<feature type="region of interest" description="Disordered" evidence="1">
    <location>
        <begin position="338"/>
        <end position="363"/>
    </location>
</feature>
<dbReference type="InterPro" id="IPR055454">
    <property type="entry name" value="CNOT1-like_NOT1_connector"/>
</dbReference>
<feature type="region of interest" description="Disordered" evidence="1">
    <location>
        <begin position="1"/>
        <end position="28"/>
    </location>
</feature>
<name>A0A1E7FML9_9STRA</name>
<feature type="region of interest" description="Disordered" evidence="1">
    <location>
        <begin position="430"/>
        <end position="449"/>
    </location>
</feature>
<reference evidence="3 4" key="1">
    <citation type="submission" date="2016-09" db="EMBL/GenBank/DDBJ databases">
        <title>Extensive genetic diversity and differential bi-allelic expression allows diatom success in the polar Southern Ocean.</title>
        <authorList>
            <consortium name="DOE Joint Genome Institute"/>
            <person name="Mock T."/>
            <person name="Otillar R.P."/>
            <person name="Strauss J."/>
            <person name="Dupont C."/>
            <person name="Frickenhaus S."/>
            <person name="Maumus F."/>
            <person name="Mcmullan M."/>
            <person name="Sanges R."/>
            <person name="Schmutz J."/>
            <person name="Toseland A."/>
            <person name="Valas R."/>
            <person name="Veluchamy A."/>
            <person name="Ward B.J."/>
            <person name="Allen A."/>
            <person name="Barry K."/>
            <person name="Falciatore A."/>
            <person name="Ferrante M."/>
            <person name="Fortunato A.E."/>
            <person name="Gloeckner G."/>
            <person name="Gruber A."/>
            <person name="Hipkin R."/>
            <person name="Janech M."/>
            <person name="Kroth P."/>
            <person name="Leese F."/>
            <person name="Lindquist E."/>
            <person name="Lyon B.R."/>
            <person name="Martin J."/>
            <person name="Mayer C."/>
            <person name="Parker M."/>
            <person name="Quesneville H."/>
            <person name="Raymond J."/>
            <person name="Uhlig C."/>
            <person name="Valentin K.U."/>
            <person name="Worden A.Z."/>
            <person name="Armbrust E.V."/>
            <person name="Bowler C."/>
            <person name="Green B."/>
            <person name="Moulton V."/>
            <person name="Van Oosterhout C."/>
            <person name="Grigoriev I."/>
        </authorList>
    </citation>
    <scope>NUCLEOTIDE SEQUENCE [LARGE SCALE GENOMIC DNA]</scope>
    <source>
        <strain evidence="3 4">CCMP1102</strain>
    </source>
</reference>
<feature type="domain" description="CCR4-NOT transcription complex subunit 1-like NOT1 connector" evidence="2">
    <location>
        <begin position="83"/>
        <end position="260"/>
    </location>
</feature>
<dbReference type="AlphaFoldDB" id="A0A1E7FML9"/>
<feature type="compositionally biased region" description="Basic and acidic residues" evidence="1">
    <location>
        <begin position="778"/>
        <end position="787"/>
    </location>
</feature>
<evidence type="ECO:0000313" key="4">
    <source>
        <dbReference type="Proteomes" id="UP000095751"/>
    </source>
</evidence>
<sequence>MKMKMKTPSPQKDPPSTHPDMELDPGRAGPACVRENEIQAAGQKHQLDIEALSTLAAKLDSAVTTVLASSGPRAPEVKLQMLPQEHQIHQLLTAVNQILPNLNASGEITRVLAQTEQDSVLQFSVEIFKHLYGLSLGEPLRLEALVALLEKINTSCPKLGKDMGTWVMHAPTNTEAQRCLHRTVLLLLVRSRLLAVAELDHFLADRASNGLNNVWVGFVLLFIQTAFMERISLPNDFPKVIDLITRIADGSSLAGPEVIQAYKTFILYMLEEIRGLGSATSSQNPAPLGQVANGAVASTANDRCRDTSSTSTSATATATGKSFRAEIIAFAFSKTTKDTSSTSTSATATATGNTTSTSTAFEQRQPNPAVKCMYSDFDNTATGNTTSTSTASTVEQRQPDPAVSCMQIDLDNTATGNTSSTITSATACGTATGNTTSTSTASTVEQRQPDPAVSCMQIDLDNTATGNTSSTSTSATAYGTATGNTTSTSTASTVEQRQIDLDNTATGNTSSTSTSATAYGTATGNTTSTSTTSTVEQRQPDPAVSCMQTDFDKLLIGQEQRTRNNLIVSRAQRLEADFEKGQSCRASERGGKRPRIANAGFACSKEAEHQATHQDTSLPASSVPPVDAGFADSKEAEHQATHQDTSLPASSVPPVVEFSQDEHQDTSLPASSVLPVVDFITNSIDGLSPRERKIHIVLIVKLVTYSVWMFSPHLVDLICPSSPKFVGRDDANNEVFTPSTPCDTLFPNLPASTDDNTDSGSMLSFDESELPPSGLDEDTVRAHEPKLKPPPPPPPPPPKGGKAASKRIVSPRTRHVKHTGIKDRASALVEARTKTSKPAARKDKAESPKALEKISSTTSNPSRRRTRSQSQHTRRGRSATPRSKKEKRTTVEQDIKDIEEQAKAESLHAWEQL</sequence>
<dbReference type="GO" id="GO:0000932">
    <property type="term" value="C:P-body"/>
    <property type="evidence" value="ECO:0007669"/>
    <property type="project" value="TreeGrafter"/>
</dbReference>
<evidence type="ECO:0000259" key="2">
    <source>
        <dbReference type="Pfam" id="PF25097"/>
    </source>
</evidence>
<feature type="region of interest" description="Disordered" evidence="1">
    <location>
        <begin position="738"/>
        <end position="913"/>
    </location>
</feature>
<keyword evidence="4" id="KW-1185">Reference proteome</keyword>
<organism evidence="3 4">
    <name type="scientific">Fragilariopsis cylindrus CCMP1102</name>
    <dbReference type="NCBI Taxonomy" id="635003"/>
    <lineage>
        <taxon>Eukaryota</taxon>
        <taxon>Sar</taxon>
        <taxon>Stramenopiles</taxon>
        <taxon>Ochrophyta</taxon>
        <taxon>Bacillariophyta</taxon>
        <taxon>Bacillariophyceae</taxon>
        <taxon>Bacillariophycidae</taxon>
        <taxon>Bacillariales</taxon>
        <taxon>Bacillariaceae</taxon>
        <taxon>Fragilariopsis</taxon>
    </lineage>
</organism>
<dbReference type="PANTHER" id="PTHR13162:SF8">
    <property type="entry name" value="CCR4-NOT TRANSCRIPTION COMPLEX SUBUNIT 1"/>
    <property type="match status" value="1"/>
</dbReference>
<dbReference type="GO" id="GO:0060090">
    <property type="term" value="F:molecular adaptor activity"/>
    <property type="evidence" value="ECO:0007669"/>
    <property type="project" value="TreeGrafter"/>
</dbReference>
<dbReference type="InterPro" id="IPR040398">
    <property type="entry name" value="Not1"/>
</dbReference>
<feature type="region of interest" description="Disordered" evidence="1">
    <location>
        <begin position="462"/>
        <end position="542"/>
    </location>
</feature>
<dbReference type="EMBL" id="KV784355">
    <property type="protein sequence ID" value="OEU19374.1"/>
    <property type="molecule type" value="Genomic_DNA"/>
</dbReference>
<feature type="region of interest" description="Disordered" evidence="1">
    <location>
        <begin position="605"/>
        <end position="651"/>
    </location>
</feature>
<feature type="compositionally biased region" description="Polar residues" evidence="1">
    <location>
        <begin position="750"/>
        <end position="762"/>
    </location>
</feature>
<feature type="compositionally biased region" description="Low complexity" evidence="1">
    <location>
        <begin position="338"/>
        <end position="360"/>
    </location>
</feature>
<feature type="compositionally biased region" description="Basic and acidic residues" evidence="1">
    <location>
        <begin position="632"/>
        <end position="641"/>
    </location>
</feature>
<dbReference type="GO" id="GO:0000288">
    <property type="term" value="P:nuclear-transcribed mRNA catabolic process, deadenylation-dependent decay"/>
    <property type="evidence" value="ECO:0007669"/>
    <property type="project" value="TreeGrafter"/>
</dbReference>
<dbReference type="Pfam" id="PF25097">
    <property type="entry name" value="ARM_Cnot1"/>
    <property type="match status" value="1"/>
</dbReference>
<protein>
    <recommendedName>
        <fullName evidence="2">CCR4-NOT transcription complex subunit 1-like NOT1 connector domain-containing protein</fullName>
    </recommendedName>
</protein>
<dbReference type="OrthoDB" id="10639927at2759"/>
<dbReference type="GO" id="GO:0030015">
    <property type="term" value="C:CCR4-NOT core complex"/>
    <property type="evidence" value="ECO:0007669"/>
    <property type="project" value="InterPro"/>
</dbReference>
<feature type="compositionally biased region" description="Basic and acidic residues" evidence="1">
    <location>
        <begin position="888"/>
        <end position="913"/>
    </location>
</feature>
<dbReference type="PANTHER" id="PTHR13162">
    <property type="entry name" value="CCR4-NOT TRANSCRIPTION COMPLEX"/>
    <property type="match status" value="1"/>
</dbReference>
<proteinExistence type="predicted"/>
<gene>
    <name evidence="3" type="ORF">FRACYDRAFT_235424</name>
</gene>
<dbReference type="CDD" id="cd20710">
    <property type="entry name" value="NOT1_connector"/>
    <property type="match status" value="1"/>
</dbReference>
<dbReference type="Proteomes" id="UP000095751">
    <property type="component" value="Unassembled WGS sequence"/>
</dbReference>
<dbReference type="KEGG" id="fcy:FRACYDRAFT_235424"/>